<keyword evidence="2 4" id="KW-0808">Transferase</keyword>
<dbReference type="EMBL" id="SJDL01000006">
    <property type="protein sequence ID" value="TBW57917.1"/>
    <property type="molecule type" value="Genomic_DNA"/>
</dbReference>
<dbReference type="InterPro" id="IPR036129">
    <property type="entry name" value="Glycerate_kinase_sf"/>
</dbReference>
<dbReference type="NCBIfam" id="TIGR00045">
    <property type="entry name" value="glycerate kinase"/>
    <property type="match status" value="1"/>
</dbReference>
<dbReference type="GO" id="GO:0016301">
    <property type="term" value="F:kinase activity"/>
    <property type="evidence" value="ECO:0007669"/>
    <property type="project" value="UniProtKB-KW"/>
</dbReference>
<organism evidence="5 6">
    <name type="scientific">Marinobacter halodurans</name>
    <dbReference type="NCBI Taxonomy" id="2528979"/>
    <lineage>
        <taxon>Bacteria</taxon>
        <taxon>Pseudomonadati</taxon>
        <taxon>Pseudomonadota</taxon>
        <taxon>Gammaproteobacteria</taxon>
        <taxon>Pseudomonadales</taxon>
        <taxon>Marinobacteraceae</taxon>
        <taxon>Marinobacter</taxon>
    </lineage>
</organism>
<dbReference type="Gene3D" id="3.40.50.10350">
    <property type="entry name" value="Glycerate kinase, domain 1"/>
    <property type="match status" value="1"/>
</dbReference>
<keyword evidence="3 4" id="KW-0418">Kinase</keyword>
<accession>A0ABY1ZNA7</accession>
<evidence type="ECO:0000313" key="5">
    <source>
        <dbReference type="EMBL" id="TBW57917.1"/>
    </source>
</evidence>
<dbReference type="PIRSF" id="PIRSF006078">
    <property type="entry name" value="GlxK"/>
    <property type="match status" value="1"/>
</dbReference>
<evidence type="ECO:0000256" key="3">
    <source>
        <dbReference type="ARBA" id="ARBA00022777"/>
    </source>
</evidence>
<sequence>MTHILIAPDSFKESLSATEVAEAIREGVAQALPEATFTELPLADGGEGTLEALVTAAGGRYETTEVTGPDGNPVKARFGLIHDDRTAVIEMAEASGLQRLPKARRNPMKTTTRGTGELIVDALDLGVEQVILTLGGSATNDGGLGMAQALGVKALDAAGNPIGPGGQGLLDVASLNLHGLDTRVPATRFRIICDVDNPLTGPNGATYVFGPQKGATEDMLVALDQGMARYGTLLEQVVGRKLAEMPGAGAAGGMGMAACGYLGGRLEPGVDVVMDAVRLREHLKKADLVITGEGRIDGQTARGKTLAGLAREAGQAGVPVVALAGSVGEDYDEVLACGLAAVFGITPSPMDLSEALAGAADNLRRVARNVAALYRLGC</sequence>
<dbReference type="Gene3D" id="3.90.1510.10">
    <property type="entry name" value="Glycerate kinase, domain 2"/>
    <property type="match status" value="1"/>
</dbReference>
<reference evidence="5 6" key="1">
    <citation type="submission" date="2019-02" db="EMBL/GenBank/DDBJ databases">
        <title>Marinobacter halodurans sp. nov., a marine bacterium isolated from sea tidal flat.</title>
        <authorList>
            <person name="Yoo Y."/>
            <person name="Lee D.W."/>
            <person name="Kim B.S."/>
            <person name="Kim J.-J."/>
        </authorList>
    </citation>
    <scope>NUCLEOTIDE SEQUENCE [LARGE SCALE GENOMIC DNA]</scope>
    <source>
        <strain evidence="5 6">YJ-S3-2</strain>
    </source>
</reference>
<evidence type="ECO:0000313" key="6">
    <source>
        <dbReference type="Proteomes" id="UP000313645"/>
    </source>
</evidence>
<dbReference type="InterPro" id="IPR018193">
    <property type="entry name" value="Glyc_kinase_flavodox-like_fold"/>
</dbReference>
<keyword evidence="6" id="KW-1185">Reference proteome</keyword>
<comment type="caution">
    <text evidence="5">The sequence shown here is derived from an EMBL/GenBank/DDBJ whole genome shotgun (WGS) entry which is preliminary data.</text>
</comment>
<dbReference type="InterPro" id="IPR004381">
    <property type="entry name" value="Glycerate_kinase"/>
</dbReference>
<dbReference type="Proteomes" id="UP000313645">
    <property type="component" value="Unassembled WGS sequence"/>
</dbReference>
<dbReference type="RefSeq" id="WP_131479883.1">
    <property type="nucleotide sequence ID" value="NZ_SJDL01000006.1"/>
</dbReference>
<dbReference type="PANTHER" id="PTHR21599">
    <property type="entry name" value="GLYCERATE KINASE"/>
    <property type="match status" value="1"/>
</dbReference>
<evidence type="ECO:0000256" key="4">
    <source>
        <dbReference type="PIRNR" id="PIRNR006078"/>
    </source>
</evidence>
<protein>
    <submittedName>
        <fullName evidence="5">Glycerate kinase</fullName>
    </submittedName>
</protein>
<name>A0ABY1ZNA7_9GAMM</name>
<evidence type="ECO:0000256" key="2">
    <source>
        <dbReference type="ARBA" id="ARBA00022679"/>
    </source>
</evidence>
<gene>
    <name evidence="5" type="ORF">EZI54_05540</name>
</gene>
<dbReference type="PANTHER" id="PTHR21599:SF0">
    <property type="entry name" value="GLYCERATE KINASE"/>
    <property type="match status" value="1"/>
</dbReference>
<comment type="similarity">
    <text evidence="1 4">Belongs to the glycerate kinase type-1 family.</text>
</comment>
<evidence type="ECO:0000256" key="1">
    <source>
        <dbReference type="ARBA" id="ARBA00006284"/>
    </source>
</evidence>
<dbReference type="Pfam" id="PF02595">
    <property type="entry name" value="Gly_kinase"/>
    <property type="match status" value="1"/>
</dbReference>
<dbReference type="SUPFAM" id="SSF110738">
    <property type="entry name" value="Glycerate kinase I"/>
    <property type="match status" value="1"/>
</dbReference>
<proteinExistence type="inferred from homology"/>
<dbReference type="InterPro" id="IPR018197">
    <property type="entry name" value="Glycerate_kinase_RE-like"/>
</dbReference>